<accession>A0AAV0X9F6</accession>
<organism evidence="2 3">
    <name type="scientific">Macrosiphum euphorbiae</name>
    <name type="common">potato aphid</name>
    <dbReference type="NCBI Taxonomy" id="13131"/>
    <lineage>
        <taxon>Eukaryota</taxon>
        <taxon>Metazoa</taxon>
        <taxon>Ecdysozoa</taxon>
        <taxon>Arthropoda</taxon>
        <taxon>Hexapoda</taxon>
        <taxon>Insecta</taxon>
        <taxon>Pterygota</taxon>
        <taxon>Neoptera</taxon>
        <taxon>Paraneoptera</taxon>
        <taxon>Hemiptera</taxon>
        <taxon>Sternorrhyncha</taxon>
        <taxon>Aphidomorpha</taxon>
        <taxon>Aphidoidea</taxon>
        <taxon>Aphididae</taxon>
        <taxon>Macrosiphini</taxon>
        <taxon>Macrosiphum</taxon>
    </lineage>
</organism>
<dbReference type="AlphaFoldDB" id="A0AAV0X9F6"/>
<name>A0AAV0X9F6_9HEMI</name>
<keyword evidence="3" id="KW-1185">Reference proteome</keyword>
<dbReference type="Proteomes" id="UP001160148">
    <property type="component" value="Unassembled WGS sequence"/>
</dbReference>
<comment type="caution">
    <text evidence="2">The sequence shown here is derived from an EMBL/GenBank/DDBJ whole genome shotgun (WGS) entry which is preliminary data.</text>
</comment>
<protein>
    <submittedName>
        <fullName evidence="2">Uncharacterized protein</fullName>
    </submittedName>
</protein>
<evidence type="ECO:0000313" key="2">
    <source>
        <dbReference type="EMBL" id="CAI6365009.1"/>
    </source>
</evidence>
<gene>
    <name evidence="2" type="ORF">MEUPH1_LOCUS19767</name>
</gene>
<dbReference type="EMBL" id="CARXXK010000004">
    <property type="protein sequence ID" value="CAI6365009.1"/>
    <property type="molecule type" value="Genomic_DNA"/>
</dbReference>
<keyword evidence="1" id="KW-0732">Signal</keyword>
<evidence type="ECO:0000313" key="3">
    <source>
        <dbReference type="Proteomes" id="UP001160148"/>
    </source>
</evidence>
<evidence type="ECO:0000256" key="1">
    <source>
        <dbReference type="SAM" id="SignalP"/>
    </source>
</evidence>
<sequence length="108" mass="11421">MQFRTGIILLATTISVGSLDGSTETVCIESPPPAVDGESIFASRQRKYQSDIGCASPAKAAVCIAGFDIELRVPPGRRNHCDLSTCTIFQGGQLVENSVHCDRLGGLP</sequence>
<reference evidence="2 3" key="1">
    <citation type="submission" date="2023-01" db="EMBL/GenBank/DDBJ databases">
        <authorList>
            <person name="Whitehead M."/>
        </authorList>
    </citation>
    <scope>NUCLEOTIDE SEQUENCE [LARGE SCALE GENOMIC DNA]</scope>
</reference>
<feature type="chain" id="PRO_5043415470" evidence="1">
    <location>
        <begin position="19"/>
        <end position="108"/>
    </location>
</feature>
<feature type="signal peptide" evidence="1">
    <location>
        <begin position="1"/>
        <end position="18"/>
    </location>
</feature>
<proteinExistence type="predicted"/>